<dbReference type="AlphaFoldDB" id="G3JR76"/>
<dbReference type="InParanoid" id="G3JR76"/>
<sequence>MLSFGPRDKCKSEIGSRIKMKHAATSTHKPVAPKALSWPAPVCPGRALFCCSTNYSELQRTPQLFSRSAVRFYCGGHSIPPSEALLVVTNNRVAPSFTNIIPQARALRTSRSSARQTARIGFPSQTTGATALTATLAAPTTWSALMELI</sequence>
<dbReference type="GeneID" id="18170423"/>
<reference evidence="1 2" key="1">
    <citation type="journal article" date="2011" name="Genome Biol.">
        <title>Genome sequence of the insect pathogenic fungus Cordyceps militaris, a valued traditional Chinese medicine.</title>
        <authorList>
            <person name="Zheng P."/>
            <person name="Xia Y."/>
            <person name="Xiao G."/>
            <person name="Xiong C."/>
            <person name="Hu X."/>
            <person name="Zhang S."/>
            <person name="Zheng H."/>
            <person name="Huang Y."/>
            <person name="Zhou Y."/>
            <person name="Wang S."/>
            <person name="Zhao G.P."/>
            <person name="Liu X."/>
            <person name="St Leger R.J."/>
            <person name="Wang C."/>
        </authorList>
    </citation>
    <scope>NUCLEOTIDE SEQUENCE [LARGE SCALE GENOMIC DNA]</scope>
    <source>
        <strain evidence="1 2">CM01</strain>
    </source>
</reference>
<proteinExistence type="predicted"/>
<dbReference type="Proteomes" id="UP000001610">
    <property type="component" value="Unassembled WGS sequence"/>
</dbReference>
<evidence type="ECO:0000313" key="1">
    <source>
        <dbReference type="EMBL" id="EGX88372.1"/>
    </source>
</evidence>
<dbReference type="RefSeq" id="XP_006673617.1">
    <property type="nucleotide sequence ID" value="XM_006673554.1"/>
</dbReference>
<dbReference type="EMBL" id="JH126405">
    <property type="protein sequence ID" value="EGX88372.1"/>
    <property type="molecule type" value="Genomic_DNA"/>
</dbReference>
<dbReference type="KEGG" id="cmt:CCM_08415"/>
<organism evidence="1 2">
    <name type="scientific">Cordyceps militaris (strain CM01)</name>
    <name type="common">Caterpillar fungus</name>
    <dbReference type="NCBI Taxonomy" id="983644"/>
    <lineage>
        <taxon>Eukaryota</taxon>
        <taxon>Fungi</taxon>
        <taxon>Dikarya</taxon>
        <taxon>Ascomycota</taxon>
        <taxon>Pezizomycotina</taxon>
        <taxon>Sordariomycetes</taxon>
        <taxon>Hypocreomycetidae</taxon>
        <taxon>Hypocreales</taxon>
        <taxon>Cordycipitaceae</taxon>
        <taxon>Cordyceps</taxon>
    </lineage>
</organism>
<name>G3JR76_CORMM</name>
<evidence type="ECO:0000313" key="2">
    <source>
        <dbReference type="Proteomes" id="UP000001610"/>
    </source>
</evidence>
<dbReference type="VEuPathDB" id="FungiDB:CCM_08415"/>
<gene>
    <name evidence="1" type="ORF">CCM_08415</name>
</gene>
<accession>G3JR76</accession>
<keyword evidence="2" id="KW-1185">Reference proteome</keyword>
<protein>
    <submittedName>
        <fullName evidence="1">Uncharacterized protein</fullName>
    </submittedName>
</protein>
<dbReference type="HOGENOM" id="CLU_1749556_0_0_1"/>